<dbReference type="RefSeq" id="WP_344606759.1">
    <property type="nucleotide sequence ID" value="NZ_BAAAHE010000027.1"/>
</dbReference>
<feature type="domain" description="DUF3071" evidence="2">
    <location>
        <begin position="1"/>
        <end position="169"/>
    </location>
</feature>
<evidence type="ECO:0000313" key="3">
    <source>
        <dbReference type="EMBL" id="GAA0627088.1"/>
    </source>
</evidence>
<dbReference type="EMBL" id="BAAAHE010000027">
    <property type="protein sequence ID" value="GAA0627088.1"/>
    <property type="molecule type" value="Genomic_DNA"/>
</dbReference>
<proteinExistence type="predicted"/>
<dbReference type="InterPro" id="IPR047682">
    <property type="entry name" value="SepH-like"/>
</dbReference>
<dbReference type="InterPro" id="IPR021421">
    <property type="entry name" value="DUF3071"/>
</dbReference>
<evidence type="ECO:0000259" key="2">
    <source>
        <dbReference type="Pfam" id="PF11268"/>
    </source>
</evidence>
<feature type="compositionally biased region" description="Basic and acidic residues" evidence="1">
    <location>
        <begin position="247"/>
        <end position="257"/>
    </location>
</feature>
<feature type="compositionally biased region" description="Acidic residues" evidence="1">
    <location>
        <begin position="216"/>
        <end position="228"/>
    </location>
</feature>
<feature type="region of interest" description="Disordered" evidence="1">
    <location>
        <begin position="211"/>
        <end position="384"/>
    </location>
</feature>
<evidence type="ECO:0000313" key="4">
    <source>
        <dbReference type="Proteomes" id="UP001500957"/>
    </source>
</evidence>
<dbReference type="Pfam" id="PF11268">
    <property type="entry name" value="DUF3071"/>
    <property type="match status" value="1"/>
</dbReference>
<comment type="caution">
    <text evidence="3">The sequence shown here is derived from an EMBL/GenBank/DDBJ whole genome shotgun (WGS) entry which is preliminary data.</text>
</comment>
<feature type="compositionally biased region" description="Pro residues" evidence="1">
    <location>
        <begin position="258"/>
        <end position="287"/>
    </location>
</feature>
<reference evidence="3 4" key="1">
    <citation type="journal article" date="2019" name="Int. J. Syst. Evol. Microbiol.">
        <title>The Global Catalogue of Microorganisms (GCM) 10K type strain sequencing project: providing services to taxonomists for standard genome sequencing and annotation.</title>
        <authorList>
            <consortium name="The Broad Institute Genomics Platform"/>
            <consortium name="The Broad Institute Genome Sequencing Center for Infectious Disease"/>
            <person name="Wu L."/>
            <person name="Ma J."/>
        </authorList>
    </citation>
    <scope>NUCLEOTIDE SEQUENCE [LARGE SCALE GENOMIC DNA]</scope>
    <source>
        <strain evidence="3 4">JCM 10671</strain>
    </source>
</reference>
<feature type="compositionally biased region" description="Low complexity" evidence="1">
    <location>
        <begin position="288"/>
        <end position="299"/>
    </location>
</feature>
<keyword evidence="4" id="KW-1185">Reference proteome</keyword>
<dbReference type="NCBIfam" id="NF040712">
    <property type="entry name" value="SepH"/>
    <property type="match status" value="1"/>
</dbReference>
<protein>
    <recommendedName>
        <fullName evidence="2">DUF3071 domain-containing protein</fullName>
    </recommendedName>
</protein>
<organism evidence="3 4">
    <name type="scientific">Sporichthya brevicatena</name>
    <dbReference type="NCBI Taxonomy" id="171442"/>
    <lineage>
        <taxon>Bacteria</taxon>
        <taxon>Bacillati</taxon>
        <taxon>Actinomycetota</taxon>
        <taxon>Actinomycetes</taxon>
        <taxon>Sporichthyales</taxon>
        <taxon>Sporichthyaceae</taxon>
        <taxon>Sporichthya</taxon>
    </lineage>
</organism>
<accession>A0ABN1H2F2</accession>
<gene>
    <name evidence="3" type="ORF">GCM10009547_33310</name>
</gene>
<dbReference type="Proteomes" id="UP001500957">
    <property type="component" value="Unassembled WGS sequence"/>
</dbReference>
<evidence type="ECO:0000256" key="1">
    <source>
        <dbReference type="SAM" id="MobiDB-lite"/>
    </source>
</evidence>
<sequence length="384" mass="41744">MQDLRLVAANERGTHLVLRSPDGEKFVVPIDERLRAAIRGDKTLLSQLDAGVGQLRPREIQARIRAGESAEQVAAAAGVHVDRVRRFEGPVLAEREHMAQMSQRASVRRPGQAELRPNTLAESVPTQLQLIGLAPTDLNWDSWRRDDGRWLVQVSYDHDALTQQATFLFDPRARTVVAENDQARFLTGELEEHPAREPFRPRIAAPVPLRSAEPVAEVEDDEDVELEAEEKVAPTAMRRPDPTLNRRPPDVVARRPEPTPAPPPAPRPATVVTPPPPAPPVVPPLPAAAPVAPAAKAAPEPTPEPAPAPAPAVEAAPRRSIIDTPTLPMDPPPTPAEAMPVRRTGTHDASADEAPAPTPTRSGGRRRARVPSWDDILIGTRPKE</sequence>
<feature type="compositionally biased region" description="Pro residues" evidence="1">
    <location>
        <begin position="300"/>
        <end position="310"/>
    </location>
</feature>
<name>A0ABN1H2F2_9ACTN</name>